<reference evidence="4 5" key="1">
    <citation type="submission" date="2016-08" db="EMBL/GenBank/DDBJ databases">
        <title>Complete genome sequence of Fictibacillus arsenicus G25-54, a strain with toxicity to nematodes and a potential arsenic-resistance activity.</title>
        <authorList>
            <person name="Zheng Z."/>
        </authorList>
    </citation>
    <scope>NUCLEOTIDE SEQUENCE [LARGE SCALE GENOMIC DNA]</scope>
    <source>
        <strain evidence="4 5">G25-54</strain>
    </source>
</reference>
<evidence type="ECO:0000259" key="3">
    <source>
        <dbReference type="Pfam" id="PF12850"/>
    </source>
</evidence>
<dbReference type="InterPro" id="IPR041802">
    <property type="entry name" value="MPP_YfcE"/>
</dbReference>
<keyword evidence="2" id="KW-0479">Metal-binding</keyword>
<dbReference type="Pfam" id="PF12850">
    <property type="entry name" value="Metallophos_2"/>
    <property type="match status" value="1"/>
</dbReference>
<dbReference type="Proteomes" id="UP000077412">
    <property type="component" value="Chromosome"/>
</dbReference>
<dbReference type="EMBL" id="CP016761">
    <property type="protein sequence ID" value="ANX12460.1"/>
    <property type="molecule type" value="Genomic_DNA"/>
</dbReference>
<protein>
    <recommendedName>
        <fullName evidence="2">Phosphoesterase</fullName>
        <ecNumber evidence="2">3.1.4.-</ecNumber>
    </recommendedName>
</protein>
<dbReference type="EC" id="3.1.4.-" evidence="2"/>
<evidence type="ECO:0000313" key="4">
    <source>
        <dbReference type="EMBL" id="ANX12460.1"/>
    </source>
</evidence>
<keyword evidence="5" id="KW-1185">Reference proteome</keyword>
<dbReference type="PANTHER" id="PTHR11124">
    <property type="entry name" value="VACUOLAR SORTING PROTEIN VPS29"/>
    <property type="match status" value="1"/>
</dbReference>
<comment type="similarity">
    <text evidence="1 2">Belongs to the metallophosphoesterase superfamily. YfcE family.</text>
</comment>
<dbReference type="InterPro" id="IPR029052">
    <property type="entry name" value="Metallo-depent_PP-like"/>
</dbReference>
<dbReference type="AlphaFoldDB" id="A0A1B1Z4V5"/>
<dbReference type="InterPro" id="IPR024654">
    <property type="entry name" value="Calcineurin-like_PHP_lpxH"/>
</dbReference>
<dbReference type="Gene3D" id="3.60.21.10">
    <property type="match status" value="1"/>
</dbReference>
<dbReference type="SUPFAM" id="SSF56300">
    <property type="entry name" value="Metallo-dependent phosphatases"/>
    <property type="match status" value="1"/>
</dbReference>
<feature type="domain" description="Calcineurin-like phosphoesterase" evidence="3">
    <location>
        <begin position="6"/>
        <end position="158"/>
    </location>
</feature>
<evidence type="ECO:0000313" key="5">
    <source>
        <dbReference type="Proteomes" id="UP000077412"/>
    </source>
</evidence>
<comment type="cofactor">
    <cofactor evidence="2">
        <name>a divalent metal cation</name>
        <dbReference type="ChEBI" id="CHEBI:60240"/>
    </cofactor>
</comment>
<dbReference type="InterPro" id="IPR000979">
    <property type="entry name" value="Phosphodiesterase_MJ0936/Vps29"/>
</dbReference>
<sequence length="169" mass="19461">MSAMKKILILADTHMPKKGKELPEHFLSVLKEGVDFIIHAGDWSEKSVYEELSLYAPVYGVRGNVEKDEWAKQLPEKKVLQAEHMKIAIVHGHLGKGRTTPDRAFQSCIDDKTDLIVFGHSHIPFMEKRDKIILFNPGSPTDKRRQKKFSYGLLTINSNDYELQHHYFT</sequence>
<proteinExistence type="inferred from homology"/>
<evidence type="ECO:0000256" key="1">
    <source>
        <dbReference type="ARBA" id="ARBA00008950"/>
    </source>
</evidence>
<evidence type="ECO:0000256" key="2">
    <source>
        <dbReference type="RuleBase" id="RU362039"/>
    </source>
</evidence>
<dbReference type="GO" id="GO:0016787">
    <property type="term" value="F:hydrolase activity"/>
    <property type="evidence" value="ECO:0007669"/>
    <property type="project" value="UniProtKB-UniRule"/>
</dbReference>
<name>A0A1B1Z4V5_9BACL</name>
<dbReference type="GO" id="GO:0046872">
    <property type="term" value="F:metal ion binding"/>
    <property type="evidence" value="ECO:0007669"/>
    <property type="project" value="UniProtKB-KW"/>
</dbReference>
<gene>
    <name evidence="4" type="ORF">ABE41_010600</name>
</gene>
<accession>A0A1B1Z4V5</accession>
<organism evidence="4 5">
    <name type="scientific">Fictibacillus arsenicus</name>
    <dbReference type="NCBI Taxonomy" id="255247"/>
    <lineage>
        <taxon>Bacteria</taxon>
        <taxon>Bacillati</taxon>
        <taxon>Bacillota</taxon>
        <taxon>Bacilli</taxon>
        <taxon>Bacillales</taxon>
        <taxon>Fictibacillaceae</taxon>
        <taxon>Fictibacillus</taxon>
    </lineage>
</organism>
<dbReference type="NCBIfam" id="TIGR00040">
    <property type="entry name" value="yfcE"/>
    <property type="match status" value="1"/>
</dbReference>
<dbReference type="CDD" id="cd00841">
    <property type="entry name" value="MPP_YfcE"/>
    <property type="match status" value="1"/>
</dbReference>
<dbReference type="OrthoDB" id="9800565at2"/>
<dbReference type="STRING" id="255247.ABE41_010600"/>
<dbReference type="KEGG" id="far:ABE41_010600"/>